<dbReference type="InterPro" id="IPR047153">
    <property type="entry name" value="TRIM45/56/19-like"/>
</dbReference>
<dbReference type="eggNOG" id="KOG2177">
    <property type="taxonomic scope" value="Eukaryota"/>
</dbReference>
<feature type="compositionally biased region" description="Basic and acidic residues" evidence="5">
    <location>
        <begin position="32"/>
        <end position="52"/>
    </location>
</feature>
<name>H2YZJ0_CIOSA</name>
<evidence type="ECO:0000256" key="3">
    <source>
        <dbReference type="ARBA" id="ARBA00022833"/>
    </source>
</evidence>
<proteinExistence type="predicted"/>
<dbReference type="Ensembl" id="ENSCSAVT00000010882.1">
    <property type="protein sequence ID" value="ENSCSAVP00000010752.1"/>
    <property type="gene ID" value="ENSCSAVG00000006304.1"/>
</dbReference>
<dbReference type="Gene3D" id="3.30.40.10">
    <property type="entry name" value="Zinc/RING finger domain, C3HC4 (zinc finger)"/>
    <property type="match status" value="1"/>
</dbReference>
<accession>H2YZJ0</accession>
<dbReference type="InterPro" id="IPR027370">
    <property type="entry name" value="Znf-RING_euk"/>
</dbReference>
<dbReference type="PROSITE" id="PS00518">
    <property type="entry name" value="ZF_RING_1"/>
    <property type="match status" value="1"/>
</dbReference>
<keyword evidence="1" id="KW-0479">Metal-binding</keyword>
<evidence type="ECO:0000313" key="8">
    <source>
        <dbReference type="Proteomes" id="UP000007875"/>
    </source>
</evidence>
<keyword evidence="2 4" id="KW-0863">Zinc-finger</keyword>
<evidence type="ECO:0000259" key="6">
    <source>
        <dbReference type="PROSITE" id="PS50119"/>
    </source>
</evidence>
<dbReference type="InterPro" id="IPR017907">
    <property type="entry name" value="Znf_RING_CS"/>
</dbReference>
<protein>
    <recommendedName>
        <fullName evidence="6">B box-type domain-containing protein</fullName>
    </recommendedName>
</protein>
<dbReference type="InterPro" id="IPR000315">
    <property type="entry name" value="Znf_B-box"/>
</dbReference>
<reference evidence="7" key="2">
    <citation type="submission" date="2025-08" db="UniProtKB">
        <authorList>
            <consortium name="Ensembl"/>
        </authorList>
    </citation>
    <scope>IDENTIFICATION</scope>
</reference>
<dbReference type="InterPro" id="IPR013083">
    <property type="entry name" value="Znf_RING/FYVE/PHD"/>
</dbReference>
<reference evidence="7" key="3">
    <citation type="submission" date="2025-09" db="UniProtKB">
        <authorList>
            <consortium name="Ensembl"/>
        </authorList>
    </citation>
    <scope>IDENTIFICATION</scope>
</reference>
<dbReference type="GO" id="GO:0008270">
    <property type="term" value="F:zinc ion binding"/>
    <property type="evidence" value="ECO:0007669"/>
    <property type="project" value="UniProtKB-KW"/>
</dbReference>
<dbReference type="AlphaFoldDB" id="H2YZJ0"/>
<dbReference type="PANTHER" id="PTHR25462">
    <property type="entry name" value="BONUS, ISOFORM C-RELATED"/>
    <property type="match status" value="1"/>
</dbReference>
<evidence type="ECO:0000256" key="4">
    <source>
        <dbReference type="PROSITE-ProRule" id="PRU00024"/>
    </source>
</evidence>
<dbReference type="SUPFAM" id="SSF57850">
    <property type="entry name" value="RING/U-box"/>
    <property type="match status" value="1"/>
</dbReference>
<dbReference type="STRING" id="51511.ENSCSAVP00000010752"/>
<feature type="domain" description="B box-type" evidence="6">
    <location>
        <begin position="213"/>
        <end position="255"/>
    </location>
</feature>
<keyword evidence="8" id="KW-1185">Reference proteome</keyword>
<feature type="compositionally biased region" description="Basic and acidic residues" evidence="5">
    <location>
        <begin position="71"/>
        <end position="81"/>
    </location>
</feature>
<reference evidence="8" key="1">
    <citation type="submission" date="2003-08" db="EMBL/GenBank/DDBJ databases">
        <authorList>
            <person name="Birren B."/>
            <person name="Nusbaum C."/>
            <person name="Abebe A."/>
            <person name="Abouelleil A."/>
            <person name="Adekoya E."/>
            <person name="Ait-zahra M."/>
            <person name="Allen N."/>
            <person name="Allen T."/>
            <person name="An P."/>
            <person name="Anderson M."/>
            <person name="Anderson S."/>
            <person name="Arachchi H."/>
            <person name="Armbruster J."/>
            <person name="Bachantsang P."/>
            <person name="Baldwin J."/>
            <person name="Barry A."/>
            <person name="Bayul T."/>
            <person name="Blitshsteyn B."/>
            <person name="Bloom T."/>
            <person name="Blye J."/>
            <person name="Boguslavskiy L."/>
            <person name="Borowsky M."/>
            <person name="Boukhgalter B."/>
            <person name="Brunache A."/>
            <person name="Butler J."/>
            <person name="Calixte N."/>
            <person name="Calvo S."/>
            <person name="Camarata J."/>
            <person name="Campo K."/>
            <person name="Chang J."/>
            <person name="Cheshatsang Y."/>
            <person name="Citroen M."/>
            <person name="Collymore A."/>
            <person name="Considine T."/>
            <person name="Cook A."/>
            <person name="Cooke P."/>
            <person name="Corum B."/>
            <person name="Cuomo C."/>
            <person name="David R."/>
            <person name="Dawoe T."/>
            <person name="Degray S."/>
            <person name="Dodge S."/>
            <person name="Dooley K."/>
            <person name="Dorje P."/>
            <person name="Dorjee K."/>
            <person name="Dorris L."/>
            <person name="Duffey N."/>
            <person name="Dupes A."/>
            <person name="Elkins T."/>
            <person name="Engels R."/>
            <person name="Erickson J."/>
            <person name="Farina A."/>
            <person name="Faro S."/>
            <person name="Ferreira P."/>
            <person name="Fischer H."/>
            <person name="Fitzgerald M."/>
            <person name="Foley K."/>
            <person name="Gage D."/>
            <person name="Galagan J."/>
            <person name="Gearin G."/>
            <person name="Gnerre S."/>
            <person name="Gnirke A."/>
            <person name="Goyette A."/>
            <person name="Graham J."/>
            <person name="Grandbois E."/>
            <person name="Gyaltsen K."/>
            <person name="Hafez N."/>
            <person name="Hagopian D."/>
            <person name="Hagos B."/>
            <person name="Hall J."/>
            <person name="Hatcher B."/>
            <person name="Heller A."/>
            <person name="Higgins H."/>
            <person name="Honan T."/>
            <person name="Horn A."/>
            <person name="Houde N."/>
            <person name="Hughes L."/>
            <person name="Hulme W."/>
            <person name="Husby E."/>
            <person name="Iliev I."/>
            <person name="Jaffe D."/>
            <person name="Jones C."/>
            <person name="Kamal M."/>
            <person name="Kamat A."/>
            <person name="Kamvysselis M."/>
            <person name="Karlsson E."/>
            <person name="Kells C."/>
            <person name="Kieu A."/>
            <person name="Kisner P."/>
            <person name="Kodira C."/>
            <person name="Kulbokas E."/>
            <person name="Labutti K."/>
            <person name="Lama D."/>
            <person name="Landers T."/>
            <person name="Leger J."/>
            <person name="Levine S."/>
            <person name="Lewis D."/>
            <person name="Lewis T."/>
            <person name="Lindblad-toh K."/>
            <person name="Liu X."/>
            <person name="Lokyitsang T."/>
            <person name="Lokyitsang Y."/>
            <person name="Lucien O."/>
            <person name="Lui A."/>
            <person name="Ma L.J."/>
            <person name="Mabbitt R."/>
            <person name="Macdonald J."/>
            <person name="Maclean C."/>
            <person name="Major J."/>
            <person name="Manning J."/>
            <person name="Marabella R."/>
            <person name="Maru K."/>
            <person name="Matthews C."/>
            <person name="Mauceli E."/>
            <person name="Mccarthy M."/>
            <person name="Mcdonough S."/>
            <person name="Mcghee T."/>
            <person name="Meldrim J."/>
            <person name="Meneus L."/>
            <person name="Mesirov J."/>
            <person name="Mihalev A."/>
            <person name="Mihova T."/>
            <person name="Mikkelsen T."/>
            <person name="Mlenga V."/>
            <person name="Moru K."/>
            <person name="Mozes J."/>
            <person name="Mulrain L."/>
            <person name="Munson G."/>
            <person name="Naylor J."/>
            <person name="Newes C."/>
            <person name="Nguyen C."/>
            <person name="Nguyen N."/>
            <person name="Nguyen T."/>
            <person name="Nicol R."/>
            <person name="Nielsen C."/>
            <person name="Nizzari M."/>
            <person name="Norbu C."/>
            <person name="Norbu N."/>
            <person name="O'donnell P."/>
            <person name="Okoawo O."/>
            <person name="O'leary S."/>
            <person name="Omotosho B."/>
            <person name="O'neill K."/>
            <person name="Osman S."/>
            <person name="Parker S."/>
            <person name="Perrin D."/>
            <person name="Phunkhang P."/>
            <person name="Piqani B."/>
            <person name="Purcell S."/>
            <person name="Rachupka T."/>
            <person name="Ramasamy U."/>
            <person name="Rameau R."/>
            <person name="Ray V."/>
            <person name="Raymond C."/>
            <person name="Retta R."/>
            <person name="Richardson S."/>
            <person name="Rise C."/>
            <person name="Rodriguez J."/>
            <person name="Rogers J."/>
            <person name="Rogov P."/>
            <person name="Rutman M."/>
            <person name="Schupbach R."/>
            <person name="Seaman C."/>
            <person name="Settipalli S."/>
            <person name="Sharpe T."/>
            <person name="Sheridan J."/>
            <person name="Sherpa N."/>
            <person name="Shi J."/>
            <person name="Smirnov S."/>
            <person name="Smith C."/>
            <person name="Sougnez C."/>
            <person name="Spencer B."/>
            <person name="Stalker J."/>
            <person name="Stange-thomann N."/>
            <person name="Stavropoulos S."/>
            <person name="Stetson K."/>
            <person name="Stone C."/>
            <person name="Stone S."/>
            <person name="Stubbs M."/>
            <person name="Talamas J."/>
            <person name="Tchuinga P."/>
            <person name="Tenzing P."/>
            <person name="Tesfaye S."/>
            <person name="Theodore J."/>
            <person name="Thoulutsang Y."/>
            <person name="Topham K."/>
            <person name="Towey S."/>
            <person name="Tsamla T."/>
            <person name="Tsomo N."/>
            <person name="Vallee D."/>
            <person name="Vassiliev H."/>
            <person name="Venkataraman V."/>
            <person name="Vinson J."/>
            <person name="Vo A."/>
            <person name="Wade C."/>
            <person name="Wang S."/>
            <person name="Wangchuk T."/>
            <person name="Wangdi T."/>
            <person name="Whittaker C."/>
            <person name="Wilkinson J."/>
            <person name="Wu Y."/>
            <person name="Wyman D."/>
            <person name="Yadav S."/>
            <person name="Yang S."/>
            <person name="Yang X."/>
            <person name="Yeager S."/>
            <person name="Yee E."/>
            <person name="Young G."/>
            <person name="Zainoun J."/>
            <person name="Zembeck L."/>
            <person name="Zimmer A."/>
            <person name="Zody M."/>
            <person name="Lander E."/>
        </authorList>
    </citation>
    <scope>NUCLEOTIDE SEQUENCE [LARGE SCALE GENOMIC DNA]</scope>
</reference>
<dbReference type="Pfam" id="PF13445">
    <property type="entry name" value="zf-RING_UBOX"/>
    <property type="match status" value="1"/>
</dbReference>
<evidence type="ECO:0000313" key="7">
    <source>
        <dbReference type="Ensembl" id="ENSCSAVP00000010752.1"/>
    </source>
</evidence>
<evidence type="ECO:0000256" key="1">
    <source>
        <dbReference type="ARBA" id="ARBA00022723"/>
    </source>
</evidence>
<organism evidence="7 8">
    <name type="scientific">Ciona savignyi</name>
    <name type="common">Pacific transparent sea squirt</name>
    <dbReference type="NCBI Taxonomy" id="51511"/>
    <lineage>
        <taxon>Eukaryota</taxon>
        <taxon>Metazoa</taxon>
        <taxon>Chordata</taxon>
        <taxon>Tunicata</taxon>
        <taxon>Ascidiacea</taxon>
        <taxon>Phlebobranchia</taxon>
        <taxon>Cionidae</taxon>
        <taxon>Ciona</taxon>
    </lineage>
</organism>
<dbReference type="PANTHER" id="PTHR25462:SF296">
    <property type="entry name" value="MEIOTIC P26, ISOFORM F"/>
    <property type="match status" value="1"/>
</dbReference>
<dbReference type="Proteomes" id="UP000007875">
    <property type="component" value="Unassembled WGS sequence"/>
</dbReference>
<evidence type="ECO:0000256" key="2">
    <source>
        <dbReference type="ARBA" id="ARBA00022771"/>
    </source>
</evidence>
<dbReference type="PROSITE" id="PS50119">
    <property type="entry name" value="ZF_BBOX"/>
    <property type="match status" value="1"/>
</dbReference>
<dbReference type="SMART" id="SM00184">
    <property type="entry name" value="RING"/>
    <property type="match status" value="1"/>
</dbReference>
<feature type="compositionally biased region" description="Polar residues" evidence="5">
    <location>
        <begin position="53"/>
        <end position="69"/>
    </location>
</feature>
<dbReference type="InterPro" id="IPR001841">
    <property type="entry name" value="Znf_RING"/>
</dbReference>
<keyword evidence="3" id="KW-0862">Zinc</keyword>
<evidence type="ECO:0000256" key="5">
    <source>
        <dbReference type="SAM" id="MobiDB-lite"/>
    </source>
</evidence>
<dbReference type="HOGENOM" id="CLU_1092065_0_0_1"/>
<feature type="region of interest" description="Disordered" evidence="5">
    <location>
        <begin position="1"/>
        <end position="88"/>
    </location>
</feature>
<sequence length="255" mass="28741">MAETSRNKRSQSSESADLPKAKMLKTNSFSDLHNEMNAEKCTELKEKPEEQQHSNSAPTKMETTSSPLNTVEHENKSKNETEPCNSTANDGSDLELCYKCHQSYKDKDPLLLGCLHTFCSRCILSNNYFRVISPPQNPVQAQEGTQNTHVAEMKSLIPEEAFNSLDDLLKYMEMNQTSLSKLIVTCPSCSCNSQARVVTRNGFIFNDKQESKTATRFCTNCEESAVAVRYCEDCSEDLCEQCVTAHKRVKLTKEH</sequence>
<dbReference type="InParanoid" id="H2YZJ0"/>